<gene>
    <name evidence="2" type="ORF">GTW51_21940</name>
</gene>
<keyword evidence="1" id="KW-0732">Signal</keyword>
<feature type="chain" id="PRO_5026957137" description="DUF305 domain-containing protein" evidence="1">
    <location>
        <begin position="22"/>
        <end position="77"/>
    </location>
</feature>
<protein>
    <recommendedName>
        <fullName evidence="4">DUF305 domain-containing protein</fullName>
    </recommendedName>
</protein>
<evidence type="ECO:0000256" key="1">
    <source>
        <dbReference type="SAM" id="SignalP"/>
    </source>
</evidence>
<evidence type="ECO:0008006" key="4">
    <source>
        <dbReference type="Google" id="ProtNLM"/>
    </source>
</evidence>
<sequence length="77" mass="8371">MYKMWNVVAALLLAGTSVAVAREKTETPGHHPMMHFAGTMSGDMQGSMSEMMEHCNRMMKAVATQDAAPEVGLQQDS</sequence>
<organism evidence="2 3">
    <name type="scientific">Aurantimonas aggregata</name>
    <dbReference type="NCBI Taxonomy" id="2047720"/>
    <lineage>
        <taxon>Bacteria</taxon>
        <taxon>Pseudomonadati</taxon>
        <taxon>Pseudomonadota</taxon>
        <taxon>Alphaproteobacteria</taxon>
        <taxon>Hyphomicrobiales</taxon>
        <taxon>Aurantimonadaceae</taxon>
        <taxon>Aurantimonas</taxon>
    </lineage>
</organism>
<evidence type="ECO:0000313" key="2">
    <source>
        <dbReference type="EMBL" id="NDV89328.1"/>
    </source>
</evidence>
<proteinExistence type="predicted"/>
<dbReference type="RefSeq" id="WP_163046173.1">
    <property type="nucleotide sequence ID" value="NZ_JAAAMJ010000037.1"/>
</dbReference>
<dbReference type="Proteomes" id="UP000476332">
    <property type="component" value="Unassembled WGS sequence"/>
</dbReference>
<name>A0A6L9MPE5_9HYPH</name>
<keyword evidence="3" id="KW-1185">Reference proteome</keyword>
<dbReference type="AlphaFoldDB" id="A0A6L9MPE5"/>
<feature type="signal peptide" evidence="1">
    <location>
        <begin position="1"/>
        <end position="21"/>
    </location>
</feature>
<reference evidence="2 3" key="1">
    <citation type="submission" date="2020-01" db="EMBL/GenBank/DDBJ databases">
        <title>Genomes of bacteria type strains.</title>
        <authorList>
            <person name="Chen J."/>
            <person name="Zhu S."/>
            <person name="Chen J."/>
        </authorList>
    </citation>
    <scope>NUCLEOTIDE SEQUENCE [LARGE SCALE GENOMIC DNA]</scope>
    <source>
        <strain evidence="2 3">KCTC 52919</strain>
    </source>
</reference>
<accession>A0A6L9MPE5</accession>
<comment type="caution">
    <text evidence="2">The sequence shown here is derived from an EMBL/GenBank/DDBJ whole genome shotgun (WGS) entry which is preliminary data.</text>
</comment>
<evidence type="ECO:0000313" key="3">
    <source>
        <dbReference type="Proteomes" id="UP000476332"/>
    </source>
</evidence>
<dbReference type="EMBL" id="JAAAMJ010000037">
    <property type="protein sequence ID" value="NDV89328.1"/>
    <property type="molecule type" value="Genomic_DNA"/>
</dbReference>